<dbReference type="AlphaFoldDB" id="A7S1L4"/>
<dbReference type="eggNOG" id="ENOG502SW9G">
    <property type="taxonomic scope" value="Eukaryota"/>
</dbReference>
<keyword evidence="1" id="KW-0812">Transmembrane</keyword>
<evidence type="ECO:0000256" key="1">
    <source>
        <dbReference type="SAM" id="Phobius"/>
    </source>
</evidence>
<dbReference type="Proteomes" id="UP000001593">
    <property type="component" value="Unassembled WGS sequence"/>
</dbReference>
<protein>
    <recommendedName>
        <fullName evidence="4">Methyltransferase domain-containing protein</fullName>
    </recommendedName>
</protein>
<sequence>MRVITNIRFGRLVCFLSILLVSLFLFLLSHFTFHKTTASLANSISGSFHHWFQKAVFDHNWEDIHCRRRFKNETHVDEFWIKKIGEQLNIKDGQSIFDGNTGCNEWLRALRKEYPKLRIGGSHPDQYAVEYAQRIFNDTPNTFGVLSKENGKISFVDSQKYDHAINYAGLRDLGSKEIQCNLVRELLRIVKPGGSIYLGHNMEETECKVMEKYQNYVTLPGCYWSQCLKGRTDISEIYYIKESDLYGDNSNIDSCYTAVFIHKNLMVSRGKDSPNGYQAKYVPHPKKYECIPGKTTNKDVATKVNAEKLISNVVHPKNLMNSIKKYQELSKKRGNVSLSTLGIGVN</sequence>
<evidence type="ECO:0000313" key="2">
    <source>
        <dbReference type="EMBL" id="EDO42346.1"/>
    </source>
</evidence>
<evidence type="ECO:0000313" key="3">
    <source>
        <dbReference type="Proteomes" id="UP000001593"/>
    </source>
</evidence>
<accession>A7S1L4</accession>
<gene>
    <name evidence="2" type="ORF">NEMVEDRAFT_v1g242218</name>
</gene>
<reference evidence="2 3" key="1">
    <citation type="journal article" date="2007" name="Science">
        <title>Sea anemone genome reveals ancestral eumetazoan gene repertoire and genomic organization.</title>
        <authorList>
            <person name="Putnam N.H."/>
            <person name="Srivastava M."/>
            <person name="Hellsten U."/>
            <person name="Dirks B."/>
            <person name="Chapman J."/>
            <person name="Salamov A."/>
            <person name="Terry A."/>
            <person name="Shapiro H."/>
            <person name="Lindquist E."/>
            <person name="Kapitonov V.V."/>
            <person name="Jurka J."/>
            <person name="Genikhovich G."/>
            <person name="Grigoriev I.V."/>
            <person name="Lucas S.M."/>
            <person name="Steele R.E."/>
            <person name="Finnerty J.R."/>
            <person name="Technau U."/>
            <person name="Martindale M.Q."/>
            <person name="Rokhsar D.S."/>
        </authorList>
    </citation>
    <scope>NUCLEOTIDE SEQUENCE [LARGE SCALE GENOMIC DNA]</scope>
    <source>
        <strain evidence="3">CH2 X CH6</strain>
    </source>
</reference>
<dbReference type="InterPro" id="IPR029063">
    <property type="entry name" value="SAM-dependent_MTases_sf"/>
</dbReference>
<evidence type="ECO:0008006" key="4">
    <source>
        <dbReference type="Google" id="ProtNLM"/>
    </source>
</evidence>
<proteinExistence type="predicted"/>
<dbReference type="SUPFAM" id="SSF53335">
    <property type="entry name" value="S-adenosyl-L-methionine-dependent methyltransferases"/>
    <property type="match status" value="1"/>
</dbReference>
<dbReference type="OMA" id="NTGCNEW"/>
<name>A7S1L4_NEMVE</name>
<organism evidence="2 3">
    <name type="scientific">Nematostella vectensis</name>
    <name type="common">Starlet sea anemone</name>
    <dbReference type="NCBI Taxonomy" id="45351"/>
    <lineage>
        <taxon>Eukaryota</taxon>
        <taxon>Metazoa</taxon>
        <taxon>Cnidaria</taxon>
        <taxon>Anthozoa</taxon>
        <taxon>Hexacorallia</taxon>
        <taxon>Actiniaria</taxon>
        <taxon>Edwardsiidae</taxon>
        <taxon>Nematostella</taxon>
    </lineage>
</organism>
<feature type="transmembrane region" description="Helical" evidence="1">
    <location>
        <begin position="12"/>
        <end position="33"/>
    </location>
</feature>
<keyword evidence="3" id="KW-1185">Reference proteome</keyword>
<dbReference type="InParanoid" id="A7S1L4"/>
<dbReference type="HOGENOM" id="CLU_802419_0_0_1"/>
<keyword evidence="1" id="KW-1133">Transmembrane helix</keyword>
<dbReference type="KEGG" id="nve:5514219"/>
<dbReference type="Gene3D" id="3.40.50.150">
    <property type="entry name" value="Vaccinia Virus protein VP39"/>
    <property type="match status" value="1"/>
</dbReference>
<dbReference type="EMBL" id="DS469565">
    <property type="protein sequence ID" value="EDO42346.1"/>
    <property type="molecule type" value="Genomic_DNA"/>
</dbReference>
<keyword evidence="1" id="KW-0472">Membrane</keyword>
<dbReference type="OrthoDB" id="2013972at2759"/>